<gene>
    <name evidence="1" type="ORF">IPK02_00905</name>
</gene>
<proteinExistence type="predicted"/>
<accession>A0A935TA07</accession>
<sequence length="156" mass="17090">MGRASRRKAGRTPQSLLDKARSAIQAVAGTKDVVVVSNSPEEEKISHALCMLLQEEVPDDSPLEEYRAALSVIVTAWNLSLLDAEKRSAALKNFTTPRKGEDPAIVPEALGHVERLIAKKQALFPRDRRHVVSFNVRFENGEVRVLAAAIIKPGDA</sequence>
<reference evidence="1 2" key="1">
    <citation type="submission" date="2020-10" db="EMBL/GenBank/DDBJ databases">
        <title>Connecting structure to function with the recovery of over 1000 high-quality activated sludge metagenome-assembled genomes encoding full-length rRNA genes using long-read sequencing.</title>
        <authorList>
            <person name="Singleton C.M."/>
            <person name="Petriglieri F."/>
            <person name="Kristensen J.M."/>
            <person name="Kirkegaard R.H."/>
            <person name="Michaelsen T.Y."/>
            <person name="Andersen M.H."/>
            <person name="Karst S.M."/>
            <person name="Dueholm M.S."/>
            <person name="Nielsen P.H."/>
            <person name="Albertsen M."/>
        </authorList>
    </citation>
    <scope>NUCLEOTIDE SEQUENCE [LARGE SCALE GENOMIC DNA]</scope>
    <source>
        <strain evidence="1">Fred_18-Q3-R57-64_BAT3C.720</strain>
    </source>
</reference>
<evidence type="ECO:0000313" key="1">
    <source>
        <dbReference type="EMBL" id="MBK7952627.1"/>
    </source>
</evidence>
<organism evidence="1 2">
    <name type="scientific">Candidatus Accumulibacter affinis</name>
    <dbReference type="NCBI Taxonomy" id="2954384"/>
    <lineage>
        <taxon>Bacteria</taxon>
        <taxon>Pseudomonadati</taxon>
        <taxon>Pseudomonadota</taxon>
        <taxon>Betaproteobacteria</taxon>
        <taxon>Candidatus Accumulibacter</taxon>
    </lineage>
</organism>
<name>A0A935TA07_9PROT</name>
<dbReference type="Proteomes" id="UP000706151">
    <property type="component" value="Unassembled WGS sequence"/>
</dbReference>
<dbReference type="EMBL" id="JADJOT010000001">
    <property type="protein sequence ID" value="MBK7952627.1"/>
    <property type="molecule type" value="Genomic_DNA"/>
</dbReference>
<comment type="caution">
    <text evidence="1">The sequence shown here is derived from an EMBL/GenBank/DDBJ whole genome shotgun (WGS) entry which is preliminary data.</text>
</comment>
<protein>
    <submittedName>
        <fullName evidence="1">Uncharacterized protein</fullName>
    </submittedName>
</protein>
<evidence type="ECO:0000313" key="2">
    <source>
        <dbReference type="Proteomes" id="UP000706151"/>
    </source>
</evidence>
<dbReference type="AlphaFoldDB" id="A0A935TA07"/>